<feature type="domain" description="ABC transporter" evidence="8">
    <location>
        <begin position="334"/>
        <end position="570"/>
    </location>
</feature>
<evidence type="ECO:0000259" key="8">
    <source>
        <dbReference type="PROSITE" id="PS50893"/>
    </source>
</evidence>
<evidence type="ECO:0000256" key="7">
    <source>
        <dbReference type="SAM" id="Phobius"/>
    </source>
</evidence>
<accession>A0ABS3H3L7</accession>
<dbReference type="InterPro" id="IPR011527">
    <property type="entry name" value="ABC1_TM_dom"/>
</dbReference>
<comment type="subcellular location">
    <subcellularLocation>
        <location evidence="1">Cell membrane</location>
        <topology evidence="1">Multi-pass membrane protein</topology>
    </subcellularLocation>
</comment>
<proteinExistence type="predicted"/>
<evidence type="ECO:0000259" key="9">
    <source>
        <dbReference type="PROSITE" id="PS50929"/>
    </source>
</evidence>
<feature type="transmembrane region" description="Helical" evidence="7">
    <location>
        <begin position="54"/>
        <end position="76"/>
    </location>
</feature>
<dbReference type="PROSITE" id="PS00211">
    <property type="entry name" value="ABC_TRANSPORTER_1"/>
    <property type="match status" value="1"/>
</dbReference>
<dbReference type="InterPro" id="IPR003593">
    <property type="entry name" value="AAA+_ATPase"/>
</dbReference>
<feature type="transmembrane region" description="Helical" evidence="7">
    <location>
        <begin position="20"/>
        <end position="42"/>
    </location>
</feature>
<dbReference type="RefSeq" id="WP_206902255.1">
    <property type="nucleotide sequence ID" value="NZ_JAFLVT010000001.1"/>
</dbReference>
<dbReference type="InterPro" id="IPR017871">
    <property type="entry name" value="ABC_transporter-like_CS"/>
</dbReference>
<dbReference type="EMBL" id="JAFLVT010000001">
    <property type="protein sequence ID" value="MBO0448046.1"/>
    <property type="molecule type" value="Genomic_DNA"/>
</dbReference>
<keyword evidence="2 7" id="KW-0812">Transmembrane</keyword>
<evidence type="ECO:0000256" key="2">
    <source>
        <dbReference type="ARBA" id="ARBA00022692"/>
    </source>
</evidence>
<keyword evidence="6 7" id="KW-0472">Membrane</keyword>
<reference evidence="10 11" key="1">
    <citation type="submission" date="2021-03" db="EMBL/GenBank/DDBJ databases">
        <title>Enterococcal diversity collection.</title>
        <authorList>
            <person name="Gilmore M.S."/>
            <person name="Schwartzman J."/>
            <person name="Van Tyne D."/>
            <person name="Martin M."/>
            <person name="Earl A.M."/>
            <person name="Manson A.L."/>
            <person name="Straub T."/>
            <person name="Salamzade R."/>
            <person name="Saavedra J."/>
            <person name="Lebreton F."/>
            <person name="Prichula J."/>
            <person name="Schaufler K."/>
            <person name="Gaca A."/>
            <person name="Sgardioli B."/>
            <person name="Wagenaar J."/>
            <person name="Strong T."/>
        </authorList>
    </citation>
    <scope>NUCLEOTIDE SEQUENCE [LARGE SCALE GENOMIC DNA]</scope>
    <source>
        <strain evidence="10 11">MJM12</strain>
    </source>
</reference>
<feature type="transmembrane region" description="Helical" evidence="7">
    <location>
        <begin position="242"/>
        <end position="266"/>
    </location>
</feature>
<feature type="transmembrane region" description="Helical" evidence="7">
    <location>
        <begin position="129"/>
        <end position="150"/>
    </location>
</feature>
<sequence>MSNMQWIWQYVKKSRNHFGLICLFIIINAALIVVNPYVGGLIVDDVINQGKKTWLLPLIALMIGTTVFRTIVRYLYQILCERMSQNAIYALREDMYHKLQSLDFDFFNHTRVGDIMARMTGDVDAIRHFVAWVTYNLVECVLWFLAAVIVMAFISWQLTLALLIVTPIIFVLTNKMAKEAHPKFFEIRESFSRLNSMVEENIGGNRVVKAFAREDFELDKFKQYNEDFKQRNMESAKVSARFLPWLDGFAGTLAVITLVFGGILVIGGNMTLGQLVAFNGYLWMLNNPLRMSGWLINDVQRFNAACIKIRQLLGQKSSIPVEEEETLNPIKGEVVFENVSFHFSDDPEHNVLSNISFKTGPGKTVGILGETGSGKTTLVNLVGRFYDPTKGRVLIDGKDAKEYPVRQLRENISMVMQDVFLFSNTISDNIAFGNPYADENFIRQMATVADADSFIARMPQGYETVVGERGVGLSGGQKQRISLARALAKNPSILILDDTTSAVDMETESKIQHELAKLTIEKTTFVIAHRISSVKDADLILLMEKGHVVEQGTHEELVTKRGKYYEVYRKQLGLTGGQEDGA</sequence>
<keyword evidence="5 7" id="KW-1133">Transmembrane helix</keyword>
<dbReference type="SMART" id="SM00382">
    <property type="entry name" value="AAA"/>
    <property type="match status" value="1"/>
</dbReference>
<dbReference type="SUPFAM" id="SSF90123">
    <property type="entry name" value="ABC transporter transmembrane region"/>
    <property type="match status" value="1"/>
</dbReference>
<keyword evidence="4 10" id="KW-0067">ATP-binding</keyword>
<dbReference type="SUPFAM" id="SSF52540">
    <property type="entry name" value="P-loop containing nucleoside triphosphate hydrolases"/>
    <property type="match status" value="1"/>
</dbReference>
<dbReference type="InterPro" id="IPR039421">
    <property type="entry name" value="Type_1_exporter"/>
</dbReference>
<dbReference type="PANTHER" id="PTHR43394">
    <property type="entry name" value="ATP-DEPENDENT PERMEASE MDL1, MITOCHONDRIAL"/>
    <property type="match status" value="1"/>
</dbReference>
<dbReference type="Pfam" id="PF00664">
    <property type="entry name" value="ABC_membrane"/>
    <property type="match status" value="1"/>
</dbReference>
<dbReference type="GO" id="GO:0005524">
    <property type="term" value="F:ATP binding"/>
    <property type="evidence" value="ECO:0007669"/>
    <property type="project" value="UniProtKB-KW"/>
</dbReference>
<evidence type="ECO:0000256" key="5">
    <source>
        <dbReference type="ARBA" id="ARBA00022989"/>
    </source>
</evidence>
<dbReference type="Gene3D" id="3.40.50.300">
    <property type="entry name" value="P-loop containing nucleotide triphosphate hydrolases"/>
    <property type="match status" value="1"/>
</dbReference>
<dbReference type="CDD" id="cd18542">
    <property type="entry name" value="ABC_6TM_YknU_like"/>
    <property type="match status" value="1"/>
</dbReference>
<evidence type="ECO:0000313" key="10">
    <source>
        <dbReference type="EMBL" id="MBO0448046.1"/>
    </source>
</evidence>
<organism evidence="10 11">
    <name type="scientific">Candidatus Enterococcus myersii</name>
    <dbReference type="NCBI Taxonomy" id="2815322"/>
    <lineage>
        <taxon>Bacteria</taxon>
        <taxon>Bacillati</taxon>
        <taxon>Bacillota</taxon>
        <taxon>Bacilli</taxon>
        <taxon>Lactobacillales</taxon>
        <taxon>Enterococcaceae</taxon>
        <taxon>Enterococcus</taxon>
    </lineage>
</organism>
<name>A0ABS3H3L7_9ENTE</name>
<dbReference type="PROSITE" id="PS50893">
    <property type="entry name" value="ABC_TRANSPORTER_2"/>
    <property type="match status" value="1"/>
</dbReference>
<dbReference type="PROSITE" id="PS50929">
    <property type="entry name" value="ABC_TM1F"/>
    <property type="match status" value="1"/>
</dbReference>
<dbReference type="PANTHER" id="PTHR43394:SF1">
    <property type="entry name" value="ATP-BINDING CASSETTE SUB-FAMILY B MEMBER 10, MITOCHONDRIAL"/>
    <property type="match status" value="1"/>
</dbReference>
<dbReference type="Pfam" id="PF00005">
    <property type="entry name" value="ABC_tran"/>
    <property type="match status" value="1"/>
</dbReference>
<evidence type="ECO:0000256" key="3">
    <source>
        <dbReference type="ARBA" id="ARBA00022741"/>
    </source>
</evidence>
<comment type="caution">
    <text evidence="10">The sequence shown here is derived from an EMBL/GenBank/DDBJ whole genome shotgun (WGS) entry which is preliminary data.</text>
</comment>
<evidence type="ECO:0000256" key="6">
    <source>
        <dbReference type="ARBA" id="ARBA00023136"/>
    </source>
</evidence>
<keyword evidence="11" id="KW-1185">Reference proteome</keyword>
<dbReference type="InterPro" id="IPR027417">
    <property type="entry name" value="P-loop_NTPase"/>
</dbReference>
<dbReference type="Gene3D" id="1.20.1560.10">
    <property type="entry name" value="ABC transporter type 1, transmembrane domain"/>
    <property type="match status" value="1"/>
</dbReference>
<feature type="domain" description="ABC transmembrane type-1" evidence="9">
    <location>
        <begin position="20"/>
        <end position="301"/>
    </location>
</feature>
<feature type="transmembrane region" description="Helical" evidence="7">
    <location>
        <begin position="156"/>
        <end position="173"/>
    </location>
</feature>
<gene>
    <name evidence="10" type="ORF">JZO76_00695</name>
</gene>
<dbReference type="Proteomes" id="UP000664256">
    <property type="component" value="Unassembled WGS sequence"/>
</dbReference>
<evidence type="ECO:0000256" key="1">
    <source>
        <dbReference type="ARBA" id="ARBA00004651"/>
    </source>
</evidence>
<keyword evidence="3" id="KW-0547">Nucleotide-binding</keyword>
<evidence type="ECO:0000313" key="11">
    <source>
        <dbReference type="Proteomes" id="UP000664256"/>
    </source>
</evidence>
<protein>
    <submittedName>
        <fullName evidence="10">ABC transporter ATP-binding protein</fullName>
    </submittedName>
</protein>
<dbReference type="InterPro" id="IPR036640">
    <property type="entry name" value="ABC1_TM_sf"/>
</dbReference>
<dbReference type="InterPro" id="IPR003439">
    <property type="entry name" value="ABC_transporter-like_ATP-bd"/>
</dbReference>
<evidence type="ECO:0000256" key="4">
    <source>
        <dbReference type="ARBA" id="ARBA00022840"/>
    </source>
</evidence>